<dbReference type="PANTHER" id="PTHR35910:SF1">
    <property type="entry name" value="2EXR DOMAIN-CONTAINING PROTEIN"/>
    <property type="match status" value="1"/>
</dbReference>
<dbReference type="PANTHER" id="PTHR35910">
    <property type="entry name" value="2EXR DOMAIN-CONTAINING PROTEIN"/>
    <property type="match status" value="1"/>
</dbReference>
<evidence type="ECO:0000259" key="1">
    <source>
        <dbReference type="Pfam" id="PF20150"/>
    </source>
</evidence>
<evidence type="ECO:0000313" key="3">
    <source>
        <dbReference type="Proteomes" id="UP001642501"/>
    </source>
</evidence>
<comment type="caution">
    <text evidence="2">The sequence shown here is derived from an EMBL/GenBank/DDBJ whole genome shotgun (WGS) entry which is preliminary data.</text>
</comment>
<evidence type="ECO:0000313" key="2">
    <source>
        <dbReference type="EMBL" id="CAK7266380.1"/>
    </source>
</evidence>
<dbReference type="EMBL" id="CAWUOM010000025">
    <property type="protein sequence ID" value="CAK7266380.1"/>
    <property type="molecule type" value="Genomic_DNA"/>
</dbReference>
<sequence length="430" mass="47206">MQTALFIRQNPPASATGSHAPFVDELLATVYQYGGVVTPTAMASPTTSRSLGVPPRTTFLDLPAEIRNQIWTEALPRRIISVHPQGMKDSSRMPQTLANICCESRAVVKRNGRWIMGAECAPIWFDPKRDIILLNSPFINDCSALARQITLTDPSPRPPTPIQTRSLSADDIILSQGPALPPAGPAPPLSPLKPRVDHHNAPHPYPARTLSILDLDHHQLVGCLDEAVRSGGAIAVHYKMLRSIAGRVIFPLLRTCATIGNLPNFVGARLIVYFDEIAVTGTRAQAVASGLFGSAEVEQMFFVPLSDRETLERILAASKLWPGRSHLKGEFSGTIADGCQSFGGLRVGNAGFIQELLRASHSLNNLRLLAIQYLHHSDLLMFGMEMEPTEHLIARALEASMPPLEQAILFRLKEVIPRVEEHDRMVSFRE</sequence>
<keyword evidence="3" id="KW-1185">Reference proteome</keyword>
<name>A0ABP0DGW8_9PEZI</name>
<accession>A0ABP0DGW8</accession>
<reference evidence="2 3" key="1">
    <citation type="submission" date="2024-01" db="EMBL/GenBank/DDBJ databases">
        <authorList>
            <person name="Allen C."/>
            <person name="Tagirdzhanova G."/>
        </authorList>
    </citation>
    <scope>NUCLEOTIDE SEQUENCE [LARGE SCALE GENOMIC DNA]</scope>
    <source>
        <strain evidence="2 3">CBS 573.63</strain>
    </source>
</reference>
<organism evidence="2 3">
    <name type="scientific">Sporothrix epigloea</name>
    <dbReference type="NCBI Taxonomy" id="1892477"/>
    <lineage>
        <taxon>Eukaryota</taxon>
        <taxon>Fungi</taxon>
        <taxon>Dikarya</taxon>
        <taxon>Ascomycota</taxon>
        <taxon>Pezizomycotina</taxon>
        <taxon>Sordariomycetes</taxon>
        <taxon>Sordariomycetidae</taxon>
        <taxon>Ophiostomatales</taxon>
        <taxon>Ophiostomataceae</taxon>
        <taxon>Sporothrix</taxon>
    </lineage>
</organism>
<dbReference type="Proteomes" id="UP001642501">
    <property type="component" value="Unassembled WGS sequence"/>
</dbReference>
<dbReference type="Pfam" id="PF20150">
    <property type="entry name" value="2EXR"/>
    <property type="match status" value="1"/>
</dbReference>
<dbReference type="InterPro" id="IPR045518">
    <property type="entry name" value="2EXR"/>
</dbReference>
<proteinExistence type="predicted"/>
<gene>
    <name evidence="2" type="ORF">SEPCBS57363_002058</name>
</gene>
<protein>
    <recommendedName>
        <fullName evidence="1">2EXR domain-containing protein</fullName>
    </recommendedName>
</protein>
<feature type="domain" description="2EXR" evidence="1">
    <location>
        <begin position="58"/>
        <end position="132"/>
    </location>
</feature>